<dbReference type="eggNOG" id="COG0212">
    <property type="taxonomic scope" value="Bacteria"/>
</dbReference>
<evidence type="ECO:0000256" key="1">
    <source>
        <dbReference type="ARBA" id="ARBA00010638"/>
    </source>
</evidence>
<evidence type="ECO:0000313" key="6">
    <source>
        <dbReference type="EMBL" id="ABZ84311.1"/>
    </source>
</evidence>
<comment type="cofactor">
    <cofactor evidence="5">
        <name>Mg(2+)</name>
        <dbReference type="ChEBI" id="CHEBI:18420"/>
    </cofactor>
</comment>
<dbReference type="NCBIfam" id="TIGR02727">
    <property type="entry name" value="MTHFS_bact"/>
    <property type="match status" value="1"/>
</dbReference>
<dbReference type="Gene3D" id="3.40.50.10420">
    <property type="entry name" value="NagB/RpiA/CoA transferase-like"/>
    <property type="match status" value="1"/>
</dbReference>
<keyword evidence="3 4" id="KW-0067">ATP-binding</keyword>
<protein>
    <recommendedName>
        <fullName evidence="5">5-formyltetrahydrofolate cyclo-ligase</fullName>
        <ecNumber evidence="5">6.3.3.2</ecNumber>
    </recommendedName>
</protein>
<proteinExistence type="inferred from homology"/>
<dbReference type="GO" id="GO:0046872">
    <property type="term" value="F:metal ion binding"/>
    <property type="evidence" value="ECO:0007669"/>
    <property type="project" value="UniProtKB-KW"/>
</dbReference>
<dbReference type="AlphaFoldDB" id="B0TEQ9"/>
<reference evidence="6 7" key="1">
    <citation type="journal article" date="2008" name="J. Bacteriol.">
        <title>The genome of Heliobacterium modesticaldum, a phototrophic representative of the Firmicutes containing the simplest photosynthetic apparatus.</title>
        <authorList>
            <person name="Sattley W.M."/>
            <person name="Madigan M.T."/>
            <person name="Swingley W.D."/>
            <person name="Cheung P.C."/>
            <person name="Clocksin K.M."/>
            <person name="Conrad A.L."/>
            <person name="Dejesa L.C."/>
            <person name="Honchak B.M."/>
            <person name="Jung D.O."/>
            <person name="Karbach L.E."/>
            <person name="Kurdoglu A."/>
            <person name="Lahiri S."/>
            <person name="Mastrian S.D."/>
            <person name="Page L.E."/>
            <person name="Taylor H.L."/>
            <person name="Wang Z.T."/>
            <person name="Raymond J."/>
            <person name="Chen M."/>
            <person name="Blankenship R.E."/>
            <person name="Touchman J.W."/>
        </authorList>
    </citation>
    <scope>NUCLEOTIDE SEQUENCE [LARGE SCALE GENOMIC DNA]</scope>
    <source>
        <strain evidence="7">ATCC 51547 / Ice1</strain>
    </source>
</reference>
<organism evidence="6 7">
    <name type="scientific">Heliobacterium modesticaldum (strain ATCC 51547 / Ice1)</name>
    <dbReference type="NCBI Taxonomy" id="498761"/>
    <lineage>
        <taxon>Bacteria</taxon>
        <taxon>Bacillati</taxon>
        <taxon>Bacillota</taxon>
        <taxon>Clostridia</taxon>
        <taxon>Eubacteriales</taxon>
        <taxon>Heliobacteriaceae</taxon>
        <taxon>Heliomicrobium</taxon>
    </lineage>
</organism>
<comment type="similarity">
    <text evidence="1 5">Belongs to the 5-formyltetrahydrofolate cyclo-ligase family.</text>
</comment>
<evidence type="ECO:0000256" key="4">
    <source>
        <dbReference type="PIRSR" id="PIRSR006806-1"/>
    </source>
</evidence>
<keyword evidence="7" id="KW-1185">Reference proteome</keyword>
<dbReference type="RefSeq" id="WP_012282815.1">
    <property type="nucleotide sequence ID" value="NC_010337.2"/>
</dbReference>
<dbReference type="PANTHER" id="PTHR23407:SF1">
    <property type="entry name" value="5-FORMYLTETRAHYDROFOLATE CYCLO-LIGASE"/>
    <property type="match status" value="1"/>
</dbReference>
<dbReference type="EC" id="6.3.3.2" evidence="5"/>
<feature type="binding site" evidence="4">
    <location>
        <begin position="131"/>
        <end position="139"/>
    </location>
    <ligand>
        <name>ATP</name>
        <dbReference type="ChEBI" id="CHEBI:30616"/>
    </ligand>
</feature>
<feature type="binding site" evidence="4">
    <location>
        <position position="53"/>
    </location>
    <ligand>
        <name>substrate</name>
    </ligand>
</feature>
<accession>B0TEQ9</accession>
<feature type="binding site" evidence="4">
    <location>
        <begin position="2"/>
        <end position="6"/>
    </location>
    <ligand>
        <name>ATP</name>
        <dbReference type="ChEBI" id="CHEBI:30616"/>
    </ligand>
</feature>
<dbReference type="InterPro" id="IPR024185">
    <property type="entry name" value="FTHF_cligase-like_sf"/>
</dbReference>
<dbReference type="SUPFAM" id="SSF100950">
    <property type="entry name" value="NagB/RpiA/CoA transferase-like"/>
    <property type="match status" value="1"/>
</dbReference>
<dbReference type="STRING" id="498761.HM1_1741"/>
<keyword evidence="5" id="KW-0460">Magnesium</keyword>
<dbReference type="InterPro" id="IPR037171">
    <property type="entry name" value="NagB/RpiA_transferase-like"/>
</dbReference>
<dbReference type="GO" id="GO:0035999">
    <property type="term" value="P:tetrahydrofolate interconversion"/>
    <property type="evidence" value="ECO:0007669"/>
    <property type="project" value="TreeGrafter"/>
</dbReference>
<dbReference type="EMBL" id="CP000930">
    <property type="protein sequence ID" value="ABZ84311.1"/>
    <property type="molecule type" value="Genomic_DNA"/>
</dbReference>
<sequence>MKEDLRQRALQGRNSLTPKELASKSRLIARRLFAMPAYVSASTVMIYVDFRREVKTGEILAHSLNRGKQVTVPVCDGGARRLTAGRIERYPEDLQPGTWGIMEPVTVVPVEPALLDLVIVPGVAFDRQGNRLGYGAGYYDRFLPSLRPEAQKIALAFDVQIAHQICPDDHDIPMDWIITESGVIDCREERVHG</sequence>
<name>B0TEQ9_HELMI</name>
<evidence type="ECO:0000256" key="3">
    <source>
        <dbReference type="ARBA" id="ARBA00022840"/>
    </source>
</evidence>
<dbReference type="Pfam" id="PF01812">
    <property type="entry name" value="5-FTHF_cyc-lig"/>
    <property type="match status" value="1"/>
</dbReference>
<evidence type="ECO:0000256" key="5">
    <source>
        <dbReference type="RuleBase" id="RU361279"/>
    </source>
</evidence>
<evidence type="ECO:0000313" key="7">
    <source>
        <dbReference type="Proteomes" id="UP000008550"/>
    </source>
</evidence>
<comment type="catalytic activity">
    <reaction evidence="5">
        <text>(6S)-5-formyl-5,6,7,8-tetrahydrofolate + ATP = (6R)-5,10-methenyltetrahydrofolate + ADP + phosphate</text>
        <dbReference type="Rhea" id="RHEA:10488"/>
        <dbReference type="ChEBI" id="CHEBI:30616"/>
        <dbReference type="ChEBI" id="CHEBI:43474"/>
        <dbReference type="ChEBI" id="CHEBI:57455"/>
        <dbReference type="ChEBI" id="CHEBI:57457"/>
        <dbReference type="ChEBI" id="CHEBI:456216"/>
        <dbReference type="EC" id="6.3.3.2"/>
    </reaction>
</comment>
<dbReference type="Proteomes" id="UP000008550">
    <property type="component" value="Chromosome"/>
</dbReference>
<dbReference type="GO" id="GO:0005524">
    <property type="term" value="F:ATP binding"/>
    <property type="evidence" value="ECO:0007669"/>
    <property type="project" value="UniProtKB-KW"/>
</dbReference>
<keyword evidence="5" id="KW-0479">Metal-binding</keyword>
<dbReference type="HOGENOM" id="CLU_066245_2_2_9"/>
<dbReference type="PIRSF" id="PIRSF006806">
    <property type="entry name" value="FTHF_cligase"/>
    <property type="match status" value="1"/>
</dbReference>
<dbReference type="PANTHER" id="PTHR23407">
    <property type="entry name" value="ATPASE INHIBITOR/5-FORMYLTETRAHYDROFOLATE CYCLO-LIGASE"/>
    <property type="match status" value="1"/>
</dbReference>
<dbReference type="GO" id="GO:0030272">
    <property type="term" value="F:5-formyltetrahydrofolate cyclo-ligase activity"/>
    <property type="evidence" value="ECO:0007669"/>
    <property type="project" value="UniProtKB-EC"/>
</dbReference>
<dbReference type="GO" id="GO:0009396">
    <property type="term" value="P:folic acid-containing compound biosynthetic process"/>
    <property type="evidence" value="ECO:0007669"/>
    <property type="project" value="TreeGrafter"/>
</dbReference>
<evidence type="ECO:0000256" key="2">
    <source>
        <dbReference type="ARBA" id="ARBA00022741"/>
    </source>
</evidence>
<dbReference type="KEGG" id="hmo:HM1_1741"/>
<dbReference type="InterPro" id="IPR002698">
    <property type="entry name" value="FTHF_cligase"/>
</dbReference>
<gene>
    <name evidence="6" type="ORF">HM1_1741</name>
</gene>
<dbReference type="OrthoDB" id="9801938at2"/>
<keyword evidence="2 4" id="KW-0547">Nucleotide-binding</keyword>
<feature type="binding site" evidence="4">
    <location>
        <position position="48"/>
    </location>
    <ligand>
        <name>substrate</name>
    </ligand>
</feature>